<evidence type="ECO:0000313" key="1">
    <source>
        <dbReference type="EMBL" id="KRT95005.1"/>
    </source>
</evidence>
<accession>A0A0J6EPB5</accession>
<dbReference type="PANTHER" id="PTHR40084">
    <property type="entry name" value="PHOSPHOHYDROLASE, PHP FAMILY"/>
    <property type="match status" value="1"/>
</dbReference>
<dbReference type="PANTHER" id="PTHR40084:SF1">
    <property type="entry name" value="PHOSPHOTRANSFERASE"/>
    <property type="match status" value="1"/>
</dbReference>
<dbReference type="OrthoDB" id="9810135at2"/>
<dbReference type="EMBL" id="LECW02000004">
    <property type="protein sequence ID" value="KRT95005.1"/>
    <property type="molecule type" value="Genomic_DNA"/>
</dbReference>
<dbReference type="EMBL" id="JARRTL010000008">
    <property type="protein sequence ID" value="MEC0484775.1"/>
    <property type="molecule type" value="Genomic_DNA"/>
</dbReference>
<protein>
    <submittedName>
        <fullName evidence="2">TIGR00375 family protein</fullName>
    </submittedName>
</protein>
<keyword evidence="4" id="KW-1185">Reference proteome</keyword>
<dbReference type="Proteomes" id="UP001341297">
    <property type="component" value="Unassembled WGS sequence"/>
</dbReference>
<evidence type="ECO:0000313" key="4">
    <source>
        <dbReference type="Proteomes" id="UP001341297"/>
    </source>
</evidence>
<dbReference type="AlphaFoldDB" id="A0A0J6EPB5"/>
<organism evidence="1 3">
    <name type="scientific">Bacillus glycinifermentans</name>
    <dbReference type="NCBI Taxonomy" id="1664069"/>
    <lineage>
        <taxon>Bacteria</taxon>
        <taxon>Bacillati</taxon>
        <taxon>Bacillota</taxon>
        <taxon>Bacilli</taxon>
        <taxon>Bacillales</taxon>
        <taxon>Bacillaceae</taxon>
        <taxon>Bacillus</taxon>
    </lineage>
</organism>
<dbReference type="Gene3D" id="3.20.20.140">
    <property type="entry name" value="Metal-dependent hydrolases"/>
    <property type="match status" value="1"/>
</dbReference>
<dbReference type="Proteomes" id="UP000036168">
    <property type="component" value="Unassembled WGS sequence"/>
</dbReference>
<comment type="caution">
    <text evidence="1">The sequence shown here is derived from an EMBL/GenBank/DDBJ whole genome shotgun (WGS) entry which is preliminary data.</text>
</comment>
<dbReference type="NCBIfam" id="TIGR00375">
    <property type="entry name" value="TIGR00375 family protein"/>
    <property type="match status" value="1"/>
</dbReference>
<dbReference type="CDD" id="cd19067">
    <property type="entry name" value="PfuEndoQ-like"/>
    <property type="match status" value="1"/>
</dbReference>
<name>A0A0J6EPB5_9BACI</name>
<dbReference type="RefSeq" id="WP_048406592.1">
    <property type="nucleotide sequence ID" value="NZ_CP023481.1"/>
</dbReference>
<reference evidence="1 3" key="1">
    <citation type="journal article" date="2015" name="Int. J. Syst. Evol. Microbiol.">
        <title>Bacillus glycinifermentans sp. nov., isolated from fermented soybean paste.</title>
        <authorList>
            <person name="Kim S.J."/>
            <person name="Dunlap C.A."/>
            <person name="Kwon S.W."/>
            <person name="Rooney A.P."/>
        </authorList>
    </citation>
    <scope>NUCLEOTIDE SEQUENCE [LARGE SCALE GENOMIC DNA]</scope>
    <source>
        <strain evidence="1 3">GO-13</strain>
    </source>
</reference>
<dbReference type="InterPro" id="IPR005287">
    <property type="entry name" value="CHP00375"/>
</dbReference>
<dbReference type="InterPro" id="IPR016195">
    <property type="entry name" value="Pol/histidinol_Pase-like"/>
</dbReference>
<dbReference type="STRING" id="1664069.BGLY_2776"/>
<evidence type="ECO:0000313" key="3">
    <source>
        <dbReference type="Proteomes" id="UP000036168"/>
    </source>
</evidence>
<dbReference type="SUPFAM" id="SSF47781">
    <property type="entry name" value="RuvA domain 2-like"/>
    <property type="match status" value="1"/>
</dbReference>
<sequence>MKEIFADMHIHIGQTESGRPVKITAARSLTLDEILIEASEHKGMGLIGIIDCHSPEVLAEIEKGVASGRYAELADGGIRYKETVLLCGAEIEIYDEKCRGPIHVLAFMPTIEKMKRFSEWLSKRVTNIHLSSQRIYETGLRLQQTVKELGGLFIPAHIFTPHKSLYGKGVKSSLKEVFDERLIDAVELGLSSDTHMASHVSELNAYCFLTNSDAHSLGKIGREYNKLLMKHASFKEFSLALKGEAGRSVAANYGMNPELGKYYQTACESCGRLKEADDGTCKGCGSAKFTKGVKTRLEELYDQDESPVKRPPYVHQVPLQMIPGIGPKTIEKLKEVFGTEMNILHHVAEDDLLGMLRPQTAKLLIKARKGDMELEAGGGGTYGKVKRG</sequence>
<gene>
    <name evidence="1" type="ORF">AB447_210750</name>
    <name evidence="2" type="ORF">P8828_07900</name>
</gene>
<dbReference type="InterPro" id="IPR010994">
    <property type="entry name" value="RuvA_2-like"/>
</dbReference>
<reference evidence="2 4" key="3">
    <citation type="submission" date="2023-03" db="EMBL/GenBank/DDBJ databases">
        <title>Agriculturally important microbes genome sequencing.</title>
        <authorList>
            <person name="Dunlap C."/>
        </authorList>
    </citation>
    <scope>NUCLEOTIDE SEQUENCE [LARGE SCALE GENOMIC DNA]</scope>
    <source>
        <strain evidence="2 4">CBP-3203</strain>
    </source>
</reference>
<proteinExistence type="predicted"/>
<reference evidence="1" key="2">
    <citation type="submission" date="2015-10" db="EMBL/GenBank/DDBJ databases">
        <authorList>
            <person name="Gilbert D.G."/>
        </authorList>
    </citation>
    <scope>NUCLEOTIDE SEQUENCE</scope>
    <source>
        <strain evidence="1">GO-13</strain>
    </source>
</reference>
<dbReference type="SUPFAM" id="SSF89550">
    <property type="entry name" value="PHP domain-like"/>
    <property type="match status" value="1"/>
</dbReference>
<dbReference type="PATRIC" id="fig|1664069.3.peg.3312"/>
<evidence type="ECO:0000313" key="2">
    <source>
        <dbReference type="EMBL" id="MEC0484775.1"/>
    </source>
</evidence>